<keyword evidence="3" id="KW-1185">Reference proteome</keyword>
<reference evidence="2 3" key="1">
    <citation type="submission" date="2018-08" db="EMBL/GenBank/DDBJ databases">
        <title>The multiple taxonomic identification of Sphingomonas gilva.</title>
        <authorList>
            <person name="Zhu D."/>
            <person name="Zheng S."/>
        </authorList>
    </citation>
    <scope>NUCLEOTIDE SEQUENCE [LARGE SCALE GENOMIC DNA]</scope>
    <source>
        <strain evidence="2 3">ZDH117</strain>
    </source>
</reference>
<comment type="caution">
    <text evidence="2">The sequence shown here is derived from an EMBL/GenBank/DDBJ whole genome shotgun (WGS) entry which is preliminary data.</text>
</comment>
<accession>A0A396RSH1</accession>
<keyword evidence="2" id="KW-0808">Transferase</keyword>
<dbReference type="OrthoDB" id="9804153at2"/>
<dbReference type="InterPro" id="IPR016181">
    <property type="entry name" value="Acyl_CoA_acyltransferase"/>
</dbReference>
<sequence>MFVRTERLLLRPGWAEDAPALAKAIAREDIVRNLARAPWPYRPYHAEEFLGMAKPFRFPSLLVFERTDGAPRLVGSCGIGKTDEGGAELGYWIAVDSWGRGYATEAARAVVAAARGLGHRRLEAGHFIDNPASGRVLEKVGFRATGQIVRRFSRGRAASAKCATYTLDLSEGDRTGDDDVRMAA</sequence>
<dbReference type="PANTHER" id="PTHR43792">
    <property type="entry name" value="GNAT FAMILY, PUTATIVE (AFU_ORTHOLOGUE AFUA_3G00765)-RELATED-RELATED"/>
    <property type="match status" value="1"/>
</dbReference>
<protein>
    <submittedName>
        <fullName evidence="2">N-acetyltransferase</fullName>
    </submittedName>
</protein>
<dbReference type="EMBL" id="QWLV01000001">
    <property type="protein sequence ID" value="RHW19480.1"/>
    <property type="molecule type" value="Genomic_DNA"/>
</dbReference>
<feature type="domain" description="N-acetyltransferase" evidence="1">
    <location>
        <begin position="20"/>
        <end position="168"/>
    </location>
</feature>
<dbReference type="PROSITE" id="PS51186">
    <property type="entry name" value="GNAT"/>
    <property type="match status" value="1"/>
</dbReference>
<evidence type="ECO:0000313" key="3">
    <source>
        <dbReference type="Proteomes" id="UP000266693"/>
    </source>
</evidence>
<dbReference type="SUPFAM" id="SSF55729">
    <property type="entry name" value="Acyl-CoA N-acyltransferases (Nat)"/>
    <property type="match status" value="1"/>
</dbReference>
<evidence type="ECO:0000259" key="1">
    <source>
        <dbReference type="PROSITE" id="PS51186"/>
    </source>
</evidence>
<name>A0A396RSH1_9SPHN</name>
<dbReference type="AlphaFoldDB" id="A0A396RSH1"/>
<dbReference type="Pfam" id="PF13302">
    <property type="entry name" value="Acetyltransf_3"/>
    <property type="match status" value="1"/>
</dbReference>
<dbReference type="Gene3D" id="3.40.630.30">
    <property type="match status" value="1"/>
</dbReference>
<organism evidence="2 3">
    <name type="scientific">Sphingomonas gilva</name>
    <dbReference type="NCBI Taxonomy" id="2305907"/>
    <lineage>
        <taxon>Bacteria</taxon>
        <taxon>Pseudomonadati</taxon>
        <taxon>Pseudomonadota</taxon>
        <taxon>Alphaproteobacteria</taxon>
        <taxon>Sphingomonadales</taxon>
        <taxon>Sphingomonadaceae</taxon>
        <taxon>Sphingomonas</taxon>
    </lineage>
</organism>
<evidence type="ECO:0000313" key="2">
    <source>
        <dbReference type="EMBL" id="RHW19480.1"/>
    </source>
</evidence>
<dbReference type="InterPro" id="IPR051531">
    <property type="entry name" value="N-acetyltransferase"/>
</dbReference>
<dbReference type="InterPro" id="IPR000182">
    <property type="entry name" value="GNAT_dom"/>
</dbReference>
<gene>
    <name evidence="2" type="ORF">D1610_03685</name>
</gene>
<dbReference type="GO" id="GO:0016747">
    <property type="term" value="F:acyltransferase activity, transferring groups other than amino-acyl groups"/>
    <property type="evidence" value="ECO:0007669"/>
    <property type="project" value="InterPro"/>
</dbReference>
<proteinExistence type="predicted"/>
<dbReference type="Proteomes" id="UP000266693">
    <property type="component" value="Unassembled WGS sequence"/>
</dbReference>